<proteinExistence type="predicted"/>
<protein>
    <submittedName>
        <fullName evidence="1">Uncharacterized protein</fullName>
    </submittedName>
</protein>
<sequence length="129" mass="15029">MGLREQIDDLIELGTIKLLDWNDAMTDLQLDKIQAISAVQRWSIRIRREFRVVKNPCLKHHPRSPSITSDGLYLQEEWYAPRNANSQECERHIKAIWMPTSASSYKKWKKKNLTLYKLLKGTSSGQTNS</sequence>
<reference evidence="2" key="1">
    <citation type="journal article" date="2023" name="Nat. Plants">
        <title>Single-cell RNA sequencing provides a high-resolution roadmap for understanding the multicellular compartmentation of specialized metabolism.</title>
        <authorList>
            <person name="Sun S."/>
            <person name="Shen X."/>
            <person name="Li Y."/>
            <person name="Li Y."/>
            <person name="Wang S."/>
            <person name="Li R."/>
            <person name="Zhang H."/>
            <person name="Shen G."/>
            <person name="Guo B."/>
            <person name="Wei J."/>
            <person name="Xu J."/>
            <person name="St-Pierre B."/>
            <person name="Chen S."/>
            <person name="Sun C."/>
        </authorList>
    </citation>
    <scope>NUCLEOTIDE SEQUENCE [LARGE SCALE GENOMIC DNA]</scope>
</reference>
<organism evidence="1 2">
    <name type="scientific">Catharanthus roseus</name>
    <name type="common">Madagascar periwinkle</name>
    <name type="synonym">Vinca rosea</name>
    <dbReference type="NCBI Taxonomy" id="4058"/>
    <lineage>
        <taxon>Eukaryota</taxon>
        <taxon>Viridiplantae</taxon>
        <taxon>Streptophyta</taxon>
        <taxon>Embryophyta</taxon>
        <taxon>Tracheophyta</taxon>
        <taxon>Spermatophyta</taxon>
        <taxon>Magnoliopsida</taxon>
        <taxon>eudicotyledons</taxon>
        <taxon>Gunneridae</taxon>
        <taxon>Pentapetalae</taxon>
        <taxon>asterids</taxon>
        <taxon>lamiids</taxon>
        <taxon>Gentianales</taxon>
        <taxon>Apocynaceae</taxon>
        <taxon>Rauvolfioideae</taxon>
        <taxon>Vinceae</taxon>
        <taxon>Catharanthinae</taxon>
        <taxon>Catharanthus</taxon>
    </lineage>
</organism>
<gene>
    <name evidence="1" type="ORF">M9H77_03194</name>
</gene>
<dbReference type="Proteomes" id="UP001060085">
    <property type="component" value="Linkage Group LG01"/>
</dbReference>
<evidence type="ECO:0000313" key="2">
    <source>
        <dbReference type="Proteomes" id="UP001060085"/>
    </source>
</evidence>
<keyword evidence="2" id="KW-1185">Reference proteome</keyword>
<accession>A0ACC0CAL6</accession>
<evidence type="ECO:0000313" key="1">
    <source>
        <dbReference type="EMBL" id="KAI5681966.1"/>
    </source>
</evidence>
<dbReference type="EMBL" id="CM044701">
    <property type="protein sequence ID" value="KAI5681966.1"/>
    <property type="molecule type" value="Genomic_DNA"/>
</dbReference>
<comment type="caution">
    <text evidence="1">The sequence shown here is derived from an EMBL/GenBank/DDBJ whole genome shotgun (WGS) entry which is preliminary data.</text>
</comment>
<name>A0ACC0CAL6_CATRO</name>